<keyword evidence="3" id="KW-1185">Reference proteome</keyword>
<accession>A0ABR0N7K2</accession>
<dbReference type="EMBL" id="JARKNE010000011">
    <property type="protein sequence ID" value="KAK5785805.1"/>
    <property type="molecule type" value="Genomic_DNA"/>
</dbReference>
<evidence type="ECO:0000313" key="2">
    <source>
        <dbReference type="EMBL" id="KAK5785805.1"/>
    </source>
</evidence>
<feature type="compositionally biased region" description="Acidic residues" evidence="1">
    <location>
        <begin position="165"/>
        <end position="181"/>
    </location>
</feature>
<name>A0ABR0N7K2_GOSAR</name>
<proteinExistence type="predicted"/>
<protein>
    <submittedName>
        <fullName evidence="2">Uncharacterized protein</fullName>
    </submittedName>
</protein>
<evidence type="ECO:0000256" key="1">
    <source>
        <dbReference type="SAM" id="MobiDB-lite"/>
    </source>
</evidence>
<gene>
    <name evidence="2" type="ORF">PVK06_040424</name>
</gene>
<feature type="region of interest" description="Disordered" evidence="1">
    <location>
        <begin position="165"/>
        <end position="199"/>
    </location>
</feature>
<evidence type="ECO:0000313" key="3">
    <source>
        <dbReference type="Proteomes" id="UP001358586"/>
    </source>
</evidence>
<comment type="caution">
    <text evidence="2">The sequence shown here is derived from an EMBL/GenBank/DDBJ whole genome shotgun (WGS) entry which is preliminary data.</text>
</comment>
<sequence>MCLIYSIVKGRKIDADVILHQEIADCTARQTGILVFPSLVMLLYQQIRIMPHAGEKILENKGPINEASVKRMTQGKDTPILKEAETSKTRNGKAKVDRKRTSMNLETSLWHKLKDVKTMVSDTEKEEELRDIDECLRKIDSLFEDGIFVDQEDTVIEKEVVAKEEEEVVEKEKEKEEEDSDEKVVTAPESISANMENLE</sequence>
<reference evidence="2 3" key="1">
    <citation type="submission" date="2023-03" db="EMBL/GenBank/DDBJ databases">
        <title>WGS of Gossypium arboreum.</title>
        <authorList>
            <person name="Yu D."/>
        </authorList>
    </citation>
    <scope>NUCLEOTIDE SEQUENCE [LARGE SCALE GENOMIC DNA]</scope>
    <source>
        <tissue evidence="2">Leaf</tissue>
    </source>
</reference>
<dbReference type="Proteomes" id="UP001358586">
    <property type="component" value="Chromosome 11"/>
</dbReference>
<organism evidence="2 3">
    <name type="scientific">Gossypium arboreum</name>
    <name type="common">Tree cotton</name>
    <name type="synonym">Gossypium nanking</name>
    <dbReference type="NCBI Taxonomy" id="29729"/>
    <lineage>
        <taxon>Eukaryota</taxon>
        <taxon>Viridiplantae</taxon>
        <taxon>Streptophyta</taxon>
        <taxon>Embryophyta</taxon>
        <taxon>Tracheophyta</taxon>
        <taxon>Spermatophyta</taxon>
        <taxon>Magnoliopsida</taxon>
        <taxon>eudicotyledons</taxon>
        <taxon>Gunneridae</taxon>
        <taxon>Pentapetalae</taxon>
        <taxon>rosids</taxon>
        <taxon>malvids</taxon>
        <taxon>Malvales</taxon>
        <taxon>Malvaceae</taxon>
        <taxon>Malvoideae</taxon>
        <taxon>Gossypium</taxon>
    </lineage>
</organism>
<feature type="compositionally biased region" description="Polar residues" evidence="1">
    <location>
        <begin position="189"/>
        <end position="199"/>
    </location>
</feature>